<evidence type="ECO:0000313" key="1">
    <source>
        <dbReference type="EMBL" id="KAJ2804730.1"/>
    </source>
</evidence>
<reference evidence="1" key="1">
    <citation type="submission" date="2022-07" db="EMBL/GenBank/DDBJ databases">
        <title>Phylogenomic reconstructions and comparative analyses of Kickxellomycotina fungi.</title>
        <authorList>
            <person name="Reynolds N.K."/>
            <person name="Stajich J.E."/>
            <person name="Barry K."/>
            <person name="Grigoriev I.V."/>
            <person name="Crous P."/>
            <person name="Smith M.E."/>
        </authorList>
    </citation>
    <scope>NUCLEOTIDE SEQUENCE</scope>
    <source>
        <strain evidence="1">BCRC 34780</strain>
    </source>
</reference>
<dbReference type="EMBL" id="JANBUN010000322">
    <property type="protein sequence ID" value="KAJ2804730.1"/>
    <property type="molecule type" value="Genomic_DNA"/>
</dbReference>
<accession>A0ACC1LBI1</accession>
<comment type="caution">
    <text evidence="1">The sequence shown here is derived from an EMBL/GenBank/DDBJ whole genome shotgun (WGS) entry which is preliminary data.</text>
</comment>
<organism evidence="1 2">
    <name type="scientific">Coemansia helicoidea</name>
    <dbReference type="NCBI Taxonomy" id="1286919"/>
    <lineage>
        <taxon>Eukaryota</taxon>
        <taxon>Fungi</taxon>
        <taxon>Fungi incertae sedis</taxon>
        <taxon>Zoopagomycota</taxon>
        <taxon>Kickxellomycotina</taxon>
        <taxon>Kickxellomycetes</taxon>
        <taxon>Kickxellales</taxon>
        <taxon>Kickxellaceae</taxon>
        <taxon>Coemansia</taxon>
    </lineage>
</organism>
<proteinExistence type="predicted"/>
<name>A0ACC1LBI1_9FUNG</name>
<protein>
    <submittedName>
        <fullName evidence="1">Uncharacterized protein</fullName>
    </submittedName>
</protein>
<evidence type="ECO:0000313" key="2">
    <source>
        <dbReference type="Proteomes" id="UP001140087"/>
    </source>
</evidence>
<keyword evidence="2" id="KW-1185">Reference proteome</keyword>
<gene>
    <name evidence="1" type="ORF">H4R21_001534</name>
</gene>
<sequence>MKFAKVVETNSKELPEEWRPYVIRYKLLKKNIKRIVQELDATFQRLHIEQPVIGTGEALPATDADSSATAPDGAVVQVHASAPAGVAYSIESATEDTGTQVVVRLEADQLFFDQLVEYIQRIEQFGQRYTRSYCANVDHMSTSLAAVASPYKHDYHIWREIFRLYMDAEVWCHSEGDYRPQSTSREGQRRFGDFVKHIEAVRLAQQFEDPLSAQLLMSFYKLNMELIHMRLLQETNEQAARKIIKKHDKQTHLTAMAQFPHLLTVDTAALTQALVQTIYDTFVSIVPQIDDYSCPMCLSIAWHPLRLQCKHLFCSRCILKASRRHMFDCPVCRSKGAVYNASTANIDHAMLKFLLLHFPDEIKDKQRDVQNDIDDEENHARVATLARSHTCTIQ</sequence>
<dbReference type="Proteomes" id="UP001140087">
    <property type="component" value="Unassembled WGS sequence"/>
</dbReference>